<accession>A0A0G0M8K1</accession>
<evidence type="ECO:0000313" key="2">
    <source>
        <dbReference type="Proteomes" id="UP000034325"/>
    </source>
</evidence>
<dbReference type="EMBL" id="LBWA01000027">
    <property type="protein sequence ID" value="KKQ96655.1"/>
    <property type="molecule type" value="Genomic_DNA"/>
</dbReference>
<evidence type="ECO:0000313" key="1">
    <source>
        <dbReference type="EMBL" id="KKQ96655.1"/>
    </source>
</evidence>
<dbReference type="Gene3D" id="1.10.3210.10">
    <property type="entry name" value="Hypothetical protein af1432"/>
    <property type="match status" value="1"/>
</dbReference>
<reference evidence="1 2" key="1">
    <citation type="journal article" date="2015" name="Nature">
        <title>rRNA introns, odd ribosomes, and small enigmatic genomes across a large radiation of phyla.</title>
        <authorList>
            <person name="Brown C.T."/>
            <person name="Hug L.A."/>
            <person name="Thomas B.C."/>
            <person name="Sharon I."/>
            <person name="Castelle C.J."/>
            <person name="Singh A."/>
            <person name="Wilkins M.J."/>
            <person name="Williams K.H."/>
            <person name="Banfield J.F."/>
        </authorList>
    </citation>
    <scope>NUCLEOTIDE SEQUENCE [LARGE SCALE GENOMIC DNA]</scope>
</reference>
<evidence type="ECO:0008006" key="3">
    <source>
        <dbReference type="Google" id="ProtNLM"/>
    </source>
</evidence>
<gene>
    <name evidence="1" type="ORF">UT23_C0027G0004</name>
</gene>
<dbReference type="Proteomes" id="UP000034325">
    <property type="component" value="Unassembled WGS sequence"/>
</dbReference>
<name>A0A0G0M8K1_9BACT</name>
<sequence length="341" mass="39256">MNAERPVLNQETITKIRKQRQERGLVIHPIAPTEPQLLKERDIKKIKSGVSRIMEGVPASHGWEHAQAVEEYGTYLSLSQGIRPELIKLAALLHDLRWEEGEERQARGLPVEIKKGSKRDTRTKGATKRILVGLYTEGKLEATQIGNITRATVRHGRLPEDIRHPSPIINVLMDADRLSRQGIEGLISIVESNRSSVPFCQNRAKIKQLTWPTNTPLFPHEKIKSCIDDLQDCDSWWNLINEPHAYSLFQTSRQVNRKFAEVFATHVEKQRAKKKGSIKDYDVWLGWLKGIEEKTKPQREKARELLAKGDHEAYRENLITAERKAREELTIENFETYLKLT</sequence>
<dbReference type="AlphaFoldDB" id="A0A0G0M8K1"/>
<comment type="caution">
    <text evidence="1">The sequence shown here is derived from an EMBL/GenBank/DDBJ whole genome shotgun (WGS) entry which is preliminary data.</text>
</comment>
<dbReference type="SUPFAM" id="SSF109604">
    <property type="entry name" value="HD-domain/PDEase-like"/>
    <property type="match status" value="1"/>
</dbReference>
<organism evidence="1 2">
    <name type="scientific">Candidatus Woesebacteria bacterium GW2011_GWA1_39_12</name>
    <dbReference type="NCBI Taxonomy" id="1618549"/>
    <lineage>
        <taxon>Bacteria</taxon>
        <taxon>Candidatus Woeseibacteriota</taxon>
    </lineage>
</organism>
<protein>
    <recommendedName>
        <fullName evidence="3">HD domain-containing protein</fullName>
    </recommendedName>
</protein>
<proteinExistence type="predicted"/>